<reference evidence="13 14" key="1">
    <citation type="journal article" date="2019" name="Sci. Rep.">
        <title>Sulfobacillus thermotolerans: new insights into resistance and metabolic capacities of acidophilic chemolithotrophs.</title>
        <authorList>
            <person name="Panyushkina A.E."/>
            <person name="Babenko V.V."/>
            <person name="Nikitina A.S."/>
            <person name="Selezneva O.V."/>
            <person name="Tsaplina I.A."/>
            <person name="Letarova M.A."/>
            <person name="Kostryukova E.S."/>
            <person name="Letarov A.V."/>
        </authorList>
    </citation>
    <scope>NUCLEOTIDE SEQUENCE [LARGE SCALE GENOMIC DNA]</scope>
    <source>
        <strain evidence="13 14">Kr1</strain>
    </source>
</reference>
<keyword evidence="7" id="KW-0479">Metal-binding</keyword>
<evidence type="ECO:0000313" key="13">
    <source>
        <dbReference type="EMBL" id="AUW95390.1"/>
    </source>
</evidence>
<keyword evidence="3" id="KW-0813">Transport</keyword>
<evidence type="ECO:0000256" key="8">
    <source>
        <dbReference type="ARBA" id="ARBA00022982"/>
    </source>
</evidence>
<feature type="transmembrane region" description="Helical" evidence="12">
    <location>
        <begin position="6"/>
        <end position="34"/>
    </location>
</feature>
<sequence length="335" mass="37788">MNITWFVLVAIIFVGYFFLEGFDYGVGMLLPFMGRSDRERRIVLTTIGPFWDGNEVWLIAAGGAIFAAFPQWYASMLSGFYLAIFLLLGGLILRGVAIEFRSRVEGLRWRRWWDAMFFIGSLLPPLIWGVALANLVKGIPINAQGNYVGTFLGLINPFAIVGGLTVVTVFVFHGASFLMLRTSGELYHRAKRAAFTMAPVVVGIFFVFIVMMYYETDVVRRLGLDPGPIPLLAWLSVIGTWAFVRRGHDKWAFISSGLAIMLGTVSMFLAMFPDVMISSLNSHWNLTIYNAASNPYSLQVMSIMAAVMLPIIVAYQAWSYWIFRRRLTDDTKLEY</sequence>
<comment type="subcellular location">
    <subcellularLocation>
        <location evidence="1">Cell membrane</location>
        <topology evidence="1">Multi-pass membrane protein</topology>
    </subcellularLocation>
</comment>
<evidence type="ECO:0000256" key="4">
    <source>
        <dbReference type="ARBA" id="ARBA00022475"/>
    </source>
</evidence>
<organism evidence="13 14">
    <name type="scientific">Sulfobacillus thermotolerans</name>
    <dbReference type="NCBI Taxonomy" id="338644"/>
    <lineage>
        <taxon>Bacteria</taxon>
        <taxon>Bacillati</taxon>
        <taxon>Bacillota</taxon>
        <taxon>Clostridia</taxon>
        <taxon>Eubacteriales</taxon>
        <taxon>Clostridiales Family XVII. Incertae Sedis</taxon>
        <taxon>Sulfobacillus</taxon>
    </lineage>
</organism>
<keyword evidence="9 12" id="KW-1133">Transmembrane helix</keyword>
<dbReference type="PANTHER" id="PTHR43141:SF5">
    <property type="entry name" value="CYTOCHROME BD-I UBIQUINOL OXIDASE SUBUNIT 2"/>
    <property type="match status" value="1"/>
</dbReference>
<keyword evidence="8" id="KW-0249">Electron transport</keyword>
<feature type="transmembrane region" description="Helical" evidence="12">
    <location>
        <begin position="193"/>
        <end position="214"/>
    </location>
</feature>
<feature type="transmembrane region" description="Helical" evidence="12">
    <location>
        <begin position="226"/>
        <end position="244"/>
    </location>
</feature>
<evidence type="ECO:0000256" key="7">
    <source>
        <dbReference type="ARBA" id="ARBA00022723"/>
    </source>
</evidence>
<dbReference type="Pfam" id="PF02322">
    <property type="entry name" value="Cyt_bd_oxida_II"/>
    <property type="match status" value="1"/>
</dbReference>
<feature type="transmembrane region" description="Helical" evidence="12">
    <location>
        <begin position="303"/>
        <end position="323"/>
    </location>
</feature>
<evidence type="ECO:0000313" key="14">
    <source>
        <dbReference type="Proteomes" id="UP000325292"/>
    </source>
</evidence>
<gene>
    <name evidence="13" type="ORF">BXT84_04585</name>
</gene>
<dbReference type="Proteomes" id="UP000325292">
    <property type="component" value="Chromosome"/>
</dbReference>
<dbReference type="PIRSF" id="PIRSF000267">
    <property type="entry name" value="Cyt_oxidse_sub2"/>
    <property type="match status" value="1"/>
</dbReference>
<keyword evidence="6 12" id="KW-0812">Transmembrane</keyword>
<dbReference type="EMBL" id="CP019454">
    <property type="protein sequence ID" value="AUW95390.1"/>
    <property type="molecule type" value="Genomic_DNA"/>
</dbReference>
<dbReference type="InterPro" id="IPR003317">
    <property type="entry name" value="Cyt-d_oxidase_su2"/>
</dbReference>
<feature type="transmembrane region" description="Helical" evidence="12">
    <location>
        <begin position="112"/>
        <end position="131"/>
    </location>
</feature>
<evidence type="ECO:0000256" key="5">
    <source>
        <dbReference type="ARBA" id="ARBA00022617"/>
    </source>
</evidence>
<evidence type="ECO:0000256" key="10">
    <source>
        <dbReference type="ARBA" id="ARBA00023004"/>
    </source>
</evidence>
<evidence type="ECO:0000256" key="6">
    <source>
        <dbReference type="ARBA" id="ARBA00022692"/>
    </source>
</evidence>
<evidence type="ECO:0000256" key="9">
    <source>
        <dbReference type="ARBA" id="ARBA00022989"/>
    </source>
</evidence>
<feature type="transmembrane region" description="Helical" evidence="12">
    <location>
        <begin position="251"/>
        <end position="272"/>
    </location>
</feature>
<protein>
    <submittedName>
        <fullName evidence="13">Cytochrome d ubiquinol oxidase subunit II</fullName>
    </submittedName>
</protein>
<accession>A0ABM6RV97</accession>
<comment type="similarity">
    <text evidence="2">Belongs to the cytochrome ubiquinol oxidase subunit 2 family.</text>
</comment>
<evidence type="ECO:0000256" key="11">
    <source>
        <dbReference type="ARBA" id="ARBA00023136"/>
    </source>
</evidence>
<proteinExistence type="inferred from homology"/>
<keyword evidence="14" id="KW-1185">Reference proteome</keyword>
<dbReference type="PANTHER" id="PTHR43141">
    <property type="entry name" value="CYTOCHROME BD2 SUBUNIT II"/>
    <property type="match status" value="1"/>
</dbReference>
<keyword evidence="4" id="KW-1003">Cell membrane</keyword>
<keyword evidence="5" id="KW-0349">Heme</keyword>
<feature type="transmembrane region" description="Helical" evidence="12">
    <location>
        <begin position="151"/>
        <end position="172"/>
    </location>
</feature>
<evidence type="ECO:0000256" key="2">
    <source>
        <dbReference type="ARBA" id="ARBA00007543"/>
    </source>
</evidence>
<evidence type="ECO:0000256" key="12">
    <source>
        <dbReference type="SAM" id="Phobius"/>
    </source>
</evidence>
<keyword evidence="11 12" id="KW-0472">Membrane</keyword>
<dbReference type="NCBIfam" id="TIGR00203">
    <property type="entry name" value="cydB"/>
    <property type="match status" value="1"/>
</dbReference>
<evidence type="ECO:0000256" key="3">
    <source>
        <dbReference type="ARBA" id="ARBA00022448"/>
    </source>
</evidence>
<keyword evidence="10" id="KW-0408">Iron</keyword>
<name>A0ABM6RV97_9FIRM</name>
<evidence type="ECO:0000256" key="1">
    <source>
        <dbReference type="ARBA" id="ARBA00004651"/>
    </source>
</evidence>
<feature type="transmembrane region" description="Helical" evidence="12">
    <location>
        <begin position="80"/>
        <end position="100"/>
    </location>
</feature>